<dbReference type="AlphaFoldDB" id="A0A8K0K3N2"/>
<dbReference type="Proteomes" id="UP000792457">
    <property type="component" value="Unassembled WGS sequence"/>
</dbReference>
<dbReference type="EMBL" id="KZ308335">
    <property type="protein sequence ID" value="KAG8227717.1"/>
    <property type="molecule type" value="Genomic_DNA"/>
</dbReference>
<feature type="coiled-coil region" evidence="1">
    <location>
        <begin position="1"/>
        <end position="58"/>
    </location>
</feature>
<organism evidence="2 3">
    <name type="scientific">Ladona fulva</name>
    <name type="common">Scarce chaser dragonfly</name>
    <name type="synonym">Libellula fulva</name>
    <dbReference type="NCBI Taxonomy" id="123851"/>
    <lineage>
        <taxon>Eukaryota</taxon>
        <taxon>Metazoa</taxon>
        <taxon>Ecdysozoa</taxon>
        <taxon>Arthropoda</taxon>
        <taxon>Hexapoda</taxon>
        <taxon>Insecta</taxon>
        <taxon>Pterygota</taxon>
        <taxon>Palaeoptera</taxon>
        <taxon>Odonata</taxon>
        <taxon>Epiprocta</taxon>
        <taxon>Anisoptera</taxon>
        <taxon>Libelluloidea</taxon>
        <taxon>Libellulidae</taxon>
        <taxon>Ladona</taxon>
    </lineage>
</organism>
<sequence length="153" mass="18376">MNKLERQSSNLEEQLKDLESKSNLEEGRLKIQSLKEKRIRLQSKLEEVNREALSLQQQSKIQTELDVHLTAQASKESDVKRIKRKHNETLKHLLQNLPERRFKHALEDCVEKLTESMERTDQEIRKREKELTELDMKRKHLKEQLDREQDALR</sequence>
<protein>
    <submittedName>
        <fullName evidence="2">Uncharacterized protein</fullName>
    </submittedName>
</protein>
<reference evidence="2" key="1">
    <citation type="submission" date="2013-04" db="EMBL/GenBank/DDBJ databases">
        <authorList>
            <person name="Qu J."/>
            <person name="Murali S.C."/>
            <person name="Bandaranaike D."/>
            <person name="Bellair M."/>
            <person name="Blankenburg K."/>
            <person name="Chao H."/>
            <person name="Dinh H."/>
            <person name="Doddapaneni H."/>
            <person name="Downs B."/>
            <person name="Dugan-Rocha S."/>
            <person name="Elkadiri S."/>
            <person name="Gnanaolivu R.D."/>
            <person name="Hernandez B."/>
            <person name="Javaid M."/>
            <person name="Jayaseelan J.C."/>
            <person name="Lee S."/>
            <person name="Li M."/>
            <person name="Ming W."/>
            <person name="Munidasa M."/>
            <person name="Muniz J."/>
            <person name="Nguyen L."/>
            <person name="Ongeri F."/>
            <person name="Osuji N."/>
            <person name="Pu L.-L."/>
            <person name="Puazo M."/>
            <person name="Qu C."/>
            <person name="Quiroz J."/>
            <person name="Raj R."/>
            <person name="Weissenberger G."/>
            <person name="Xin Y."/>
            <person name="Zou X."/>
            <person name="Han Y."/>
            <person name="Richards S."/>
            <person name="Worley K."/>
            <person name="Muzny D."/>
            <person name="Gibbs R."/>
        </authorList>
    </citation>
    <scope>NUCLEOTIDE SEQUENCE</scope>
    <source>
        <strain evidence="2">Sampled in the wild</strain>
    </source>
</reference>
<proteinExistence type="predicted"/>
<keyword evidence="1" id="KW-0175">Coiled coil</keyword>
<keyword evidence="3" id="KW-1185">Reference proteome</keyword>
<comment type="caution">
    <text evidence="2">The sequence shown here is derived from an EMBL/GenBank/DDBJ whole genome shotgun (WGS) entry which is preliminary data.</text>
</comment>
<evidence type="ECO:0000313" key="3">
    <source>
        <dbReference type="Proteomes" id="UP000792457"/>
    </source>
</evidence>
<feature type="coiled-coil region" evidence="1">
    <location>
        <begin position="103"/>
        <end position="151"/>
    </location>
</feature>
<accession>A0A8K0K3N2</accession>
<evidence type="ECO:0000313" key="2">
    <source>
        <dbReference type="EMBL" id="KAG8227717.1"/>
    </source>
</evidence>
<reference evidence="2" key="2">
    <citation type="submission" date="2017-10" db="EMBL/GenBank/DDBJ databases">
        <title>Ladona fulva Genome sequencing and assembly.</title>
        <authorList>
            <person name="Murali S."/>
            <person name="Richards S."/>
            <person name="Bandaranaike D."/>
            <person name="Bellair M."/>
            <person name="Blankenburg K."/>
            <person name="Chao H."/>
            <person name="Dinh H."/>
            <person name="Doddapaneni H."/>
            <person name="Dugan-Rocha S."/>
            <person name="Elkadiri S."/>
            <person name="Gnanaolivu R."/>
            <person name="Hernandez B."/>
            <person name="Skinner E."/>
            <person name="Javaid M."/>
            <person name="Lee S."/>
            <person name="Li M."/>
            <person name="Ming W."/>
            <person name="Munidasa M."/>
            <person name="Muniz J."/>
            <person name="Nguyen L."/>
            <person name="Hughes D."/>
            <person name="Osuji N."/>
            <person name="Pu L.-L."/>
            <person name="Puazo M."/>
            <person name="Qu C."/>
            <person name="Quiroz J."/>
            <person name="Raj R."/>
            <person name="Weissenberger G."/>
            <person name="Xin Y."/>
            <person name="Zou X."/>
            <person name="Han Y."/>
            <person name="Worley K."/>
            <person name="Muzny D."/>
            <person name="Gibbs R."/>
        </authorList>
    </citation>
    <scope>NUCLEOTIDE SEQUENCE</scope>
    <source>
        <strain evidence="2">Sampled in the wild</strain>
    </source>
</reference>
<name>A0A8K0K3N2_LADFU</name>
<evidence type="ECO:0000256" key="1">
    <source>
        <dbReference type="SAM" id="Coils"/>
    </source>
</evidence>
<feature type="non-terminal residue" evidence="2">
    <location>
        <position position="1"/>
    </location>
</feature>
<gene>
    <name evidence="2" type="ORF">J437_LFUL007999</name>
</gene>